<dbReference type="AlphaFoldDB" id="A0A1G6JRB0"/>
<dbReference type="InterPro" id="IPR029063">
    <property type="entry name" value="SAM-dependent_MTases_sf"/>
</dbReference>
<dbReference type="GO" id="GO:0032259">
    <property type="term" value="P:methylation"/>
    <property type="evidence" value="ECO:0007669"/>
    <property type="project" value="UniProtKB-KW"/>
</dbReference>
<keyword evidence="5" id="KW-1185">Reference proteome</keyword>
<dbReference type="InterPro" id="IPR041698">
    <property type="entry name" value="Methyltransf_25"/>
</dbReference>
<dbReference type="OrthoDB" id="9811589at2"/>
<dbReference type="Proteomes" id="UP000297288">
    <property type="component" value="Unassembled WGS sequence"/>
</dbReference>
<evidence type="ECO:0000313" key="6">
    <source>
        <dbReference type="Proteomes" id="UP000297288"/>
    </source>
</evidence>
<evidence type="ECO:0000313" key="3">
    <source>
        <dbReference type="EMBL" id="SDC20955.1"/>
    </source>
</evidence>
<dbReference type="EMBL" id="FMYV01000002">
    <property type="protein sequence ID" value="SDC20955.1"/>
    <property type="molecule type" value="Genomic_DNA"/>
</dbReference>
<dbReference type="Proteomes" id="UP000199322">
    <property type="component" value="Unassembled WGS sequence"/>
</dbReference>
<sequence>MNLYDNFSKIYKKDYLKFSKNIADIFPFLIKNYIEKCDSILDLACGEGTFCRELTKKGFNVEGVDLSKGQIDNAKKKSFEENLNIKFYVQDIIKFKIDKKYDIITSWFDSLNYIIDKNNLKKVFENAYYMLNDDGVFMFDMNTIHGLITVWNDLPYYIFEDTKDLFEVHQSNYDYENNLAYMKISFFLRQGNNQWQKYEEEHVEKGYKKIEIKDLLTSVGFNEIYFYSSLNPLLPDLEESNRMYVVAIK</sequence>
<name>A0A1G6JRB0_9BACT</name>
<organism evidence="3 5">
    <name type="scientific">Geotoga petraea</name>
    <dbReference type="NCBI Taxonomy" id="28234"/>
    <lineage>
        <taxon>Bacteria</taxon>
        <taxon>Thermotogati</taxon>
        <taxon>Thermotogota</taxon>
        <taxon>Thermotogae</taxon>
        <taxon>Petrotogales</taxon>
        <taxon>Petrotogaceae</taxon>
        <taxon>Geotoga</taxon>
    </lineage>
</organism>
<dbReference type="STRING" id="28234.SAMN04488588_0601"/>
<dbReference type="SUPFAM" id="SSF53335">
    <property type="entry name" value="S-adenosyl-L-methionine-dependent methyltransferases"/>
    <property type="match status" value="1"/>
</dbReference>
<dbReference type="CDD" id="cd02440">
    <property type="entry name" value="AdoMet_MTases"/>
    <property type="match status" value="1"/>
</dbReference>
<feature type="domain" description="Methyltransferase" evidence="2">
    <location>
        <begin position="40"/>
        <end position="135"/>
    </location>
</feature>
<evidence type="ECO:0000259" key="2">
    <source>
        <dbReference type="Pfam" id="PF13649"/>
    </source>
</evidence>
<dbReference type="GO" id="GO:0008168">
    <property type="term" value="F:methyltransferase activity"/>
    <property type="evidence" value="ECO:0007669"/>
    <property type="project" value="UniProtKB-KW"/>
</dbReference>
<dbReference type="PANTHER" id="PTHR43861">
    <property type="entry name" value="TRANS-ACONITATE 2-METHYLTRANSFERASE-RELATED"/>
    <property type="match status" value="1"/>
</dbReference>
<reference evidence="4 6" key="2">
    <citation type="submission" date="2019-04" db="EMBL/GenBank/DDBJ databases">
        <title>Draft genome sequence data and analysis of a Fermenting Bacterium, Geotoga petraea strain HO-Geo1, isolated from heavy-oil petroleum reservoir in Russia.</title>
        <authorList>
            <person name="Grouzdev D.S."/>
            <person name="Semenova E.M."/>
            <person name="Sokolova D.S."/>
            <person name="Tourova T.P."/>
            <person name="Poltaraus A.B."/>
            <person name="Nazina T.N."/>
        </authorList>
    </citation>
    <scope>NUCLEOTIDE SEQUENCE [LARGE SCALE GENOMIC DNA]</scope>
    <source>
        <strain evidence="4 6">HO-Geo1</strain>
    </source>
</reference>
<gene>
    <name evidence="4" type="ORF">E4650_04410</name>
    <name evidence="3" type="ORF">SAMN04488588_0601</name>
</gene>
<dbReference type="Pfam" id="PF13649">
    <property type="entry name" value="Methyltransf_25"/>
    <property type="match status" value="1"/>
</dbReference>
<proteinExistence type="predicted"/>
<dbReference type="EMBL" id="SRME01000002">
    <property type="protein sequence ID" value="TGG88288.1"/>
    <property type="molecule type" value="Genomic_DNA"/>
</dbReference>
<evidence type="ECO:0000313" key="4">
    <source>
        <dbReference type="EMBL" id="TGG88288.1"/>
    </source>
</evidence>
<evidence type="ECO:0000256" key="1">
    <source>
        <dbReference type="ARBA" id="ARBA00022679"/>
    </source>
</evidence>
<dbReference type="RefSeq" id="WP_091402680.1">
    <property type="nucleotide sequence ID" value="NZ_FMYV01000002.1"/>
</dbReference>
<keyword evidence="3" id="KW-0489">Methyltransferase</keyword>
<reference evidence="3 5" key="1">
    <citation type="submission" date="2016-10" db="EMBL/GenBank/DDBJ databases">
        <authorList>
            <person name="de Groot N.N."/>
        </authorList>
    </citation>
    <scope>NUCLEOTIDE SEQUENCE [LARGE SCALE GENOMIC DNA]</scope>
    <source>
        <strain evidence="3 5">WG14</strain>
    </source>
</reference>
<protein>
    <submittedName>
        <fullName evidence="4">Class I SAM-dependent methyltransferase</fullName>
    </submittedName>
    <submittedName>
        <fullName evidence="3">Methyltransferase domain-containing protein</fullName>
    </submittedName>
</protein>
<keyword evidence="1 3" id="KW-0808">Transferase</keyword>
<accession>A0A1G6JRB0</accession>
<dbReference type="Gene3D" id="2.20.25.110">
    <property type="entry name" value="S-adenosyl-L-methionine-dependent methyltransferases"/>
    <property type="match status" value="1"/>
</dbReference>
<dbReference type="Gene3D" id="3.40.50.150">
    <property type="entry name" value="Vaccinia Virus protein VP39"/>
    <property type="match status" value="1"/>
</dbReference>
<evidence type="ECO:0000313" key="5">
    <source>
        <dbReference type="Proteomes" id="UP000199322"/>
    </source>
</evidence>